<accession>A0ABX7X4M7</accession>
<feature type="transmembrane region" description="Helical" evidence="1">
    <location>
        <begin position="12"/>
        <end position="32"/>
    </location>
</feature>
<keyword evidence="1" id="KW-1133">Transmembrane helix</keyword>
<keyword evidence="1" id="KW-0812">Transmembrane</keyword>
<sequence length="228" mass="24537">MAGWLAVVIKGFQRHAVTGVVALIPVLNVVTLPSLWHRVSAWVIIGFVGLLIAVGAWLGGAQTQLQQHTQHLLSTDAEPAPTQAAEIPVTPAPTQTPVAPATPATPTLTVSIPLQPAALTPTPVPEAEVAQTPQTPEAASITATQALPTKALYHMVFETLPLNKLGEHLGAYLRIIQKDGKRREGKLQNVTNTEITLEEREAGEMKTQTLKLSDLREVSVMRNQQDKE</sequence>
<protein>
    <submittedName>
        <fullName evidence="2">Uncharacterized protein</fullName>
    </submittedName>
</protein>
<dbReference type="EMBL" id="CP072800">
    <property type="protein sequence ID" value="QTR50809.1"/>
    <property type="molecule type" value="Genomic_DNA"/>
</dbReference>
<gene>
    <name evidence="2" type="ORF">J8380_04360</name>
</gene>
<dbReference type="RefSeq" id="WP_210228666.1">
    <property type="nucleotide sequence ID" value="NZ_CP072800.1"/>
</dbReference>
<evidence type="ECO:0000313" key="3">
    <source>
        <dbReference type="Proteomes" id="UP000672027"/>
    </source>
</evidence>
<dbReference type="Proteomes" id="UP000672027">
    <property type="component" value="Chromosome"/>
</dbReference>
<evidence type="ECO:0000256" key="1">
    <source>
        <dbReference type="SAM" id="Phobius"/>
    </source>
</evidence>
<name>A0ABX7X4M7_9GAMM</name>
<keyword evidence="1" id="KW-0472">Membrane</keyword>
<organism evidence="2 3">
    <name type="scientific">Candidatus Thiothrix anitrata</name>
    <dbReference type="NCBI Taxonomy" id="2823902"/>
    <lineage>
        <taxon>Bacteria</taxon>
        <taxon>Pseudomonadati</taxon>
        <taxon>Pseudomonadota</taxon>
        <taxon>Gammaproteobacteria</taxon>
        <taxon>Thiotrichales</taxon>
        <taxon>Thiotrichaceae</taxon>
        <taxon>Thiothrix</taxon>
    </lineage>
</organism>
<feature type="transmembrane region" description="Helical" evidence="1">
    <location>
        <begin position="39"/>
        <end position="60"/>
    </location>
</feature>
<evidence type="ECO:0000313" key="2">
    <source>
        <dbReference type="EMBL" id="QTR50809.1"/>
    </source>
</evidence>
<keyword evidence="3" id="KW-1185">Reference proteome</keyword>
<reference evidence="2 3" key="1">
    <citation type="submission" date="2021-04" db="EMBL/GenBank/DDBJ databases">
        <title>Genomics, taxonomy and metabolism of representatives of sulfur bacteria of the genus Thiothrix: Thiothrix fructosivorans QT, Thiothrix unzii A1T and three new species, Thiothrix subterranea sp. nov., Thiothrix litoralis sp. nov. and 'Candidatus Thiothrix anitrata' sp. nov.</title>
        <authorList>
            <person name="Ravin N.V."/>
            <person name="Smolyakov D."/>
            <person name="Rudenko T.S."/>
            <person name="Mardanov A.V."/>
            <person name="Beletsky A.V."/>
            <person name="Markov N.D."/>
            <person name="Fomenkov A.I."/>
            <person name="Roberts R.J."/>
            <person name="Karnachuk O.V."/>
            <person name="Novikov A."/>
            <person name="Grabovich M.Y."/>
        </authorList>
    </citation>
    <scope>NUCLEOTIDE SEQUENCE [LARGE SCALE GENOMIC DNA]</scope>
    <source>
        <strain evidence="2 3">A52</strain>
    </source>
</reference>
<proteinExistence type="predicted"/>